<dbReference type="AlphaFoldDB" id="A0A2G1WJE7"/>
<name>A0A2G1WJE7_9EURY</name>
<accession>A0A2G1WJE7</accession>
<dbReference type="Proteomes" id="UP000222824">
    <property type="component" value="Unassembled WGS sequence"/>
</dbReference>
<organism evidence="1 2">
    <name type="scientific">Halorubrum persicum</name>
    <dbReference type="NCBI Taxonomy" id="1383844"/>
    <lineage>
        <taxon>Archaea</taxon>
        <taxon>Methanobacteriati</taxon>
        <taxon>Methanobacteriota</taxon>
        <taxon>Stenosarchaea group</taxon>
        <taxon>Halobacteria</taxon>
        <taxon>Halobacteriales</taxon>
        <taxon>Haloferacaceae</taxon>
        <taxon>Halorubrum</taxon>
    </lineage>
</organism>
<reference evidence="1 2" key="1">
    <citation type="journal article" date="2014" name="Front. Microbiol.">
        <title>Population and genomic analysis of the genus Halorubrum.</title>
        <authorList>
            <person name="Fullmer M.S."/>
            <person name="Soucy S.M."/>
            <person name="Swithers K.S."/>
            <person name="Makkay A.M."/>
            <person name="Wheeler R."/>
            <person name="Ventosa A."/>
            <person name="Gogarten J.P."/>
            <person name="Papke R.T."/>
        </authorList>
    </citation>
    <scope>NUCLEOTIDE SEQUENCE [LARGE SCALE GENOMIC DNA]</scope>
    <source>
        <strain evidence="1 2">C49</strain>
    </source>
</reference>
<protein>
    <submittedName>
        <fullName evidence="1">Uncharacterized protein</fullName>
    </submittedName>
</protein>
<evidence type="ECO:0000313" key="2">
    <source>
        <dbReference type="Proteomes" id="UP000222824"/>
    </source>
</evidence>
<keyword evidence="2" id="KW-1185">Reference proteome</keyword>
<evidence type="ECO:0000313" key="1">
    <source>
        <dbReference type="EMBL" id="PHQ39107.1"/>
    </source>
</evidence>
<comment type="caution">
    <text evidence="1">The sequence shown here is derived from an EMBL/GenBank/DDBJ whole genome shotgun (WGS) entry which is preliminary data.</text>
</comment>
<dbReference type="OrthoDB" id="374718at2157"/>
<dbReference type="EMBL" id="NHOA01000049">
    <property type="protein sequence ID" value="PHQ39107.1"/>
    <property type="molecule type" value="Genomic_DNA"/>
</dbReference>
<gene>
    <name evidence="1" type="ORF">DJ69_07925</name>
</gene>
<sequence length="94" mass="10399">MNDLAEAVTVRKRRSRGRVIVSVTESIDDDALTAKAEKRLLLAGDVDDDRVEKTKSQLAERAVEEAVKRNAPEAFDPGTSVSVRLNTDRDLSLF</sequence>
<proteinExistence type="predicted"/>
<dbReference type="RefSeq" id="WP_099255139.1">
    <property type="nucleotide sequence ID" value="NZ_NHOA01000049.1"/>
</dbReference>